<keyword evidence="7" id="KW-0206">Cytoskeleton</keyword>
<dbReference type="PANTHER" id="PTHR32078">
    <property type="entry name" value="NUCLEAR PROTEIN MDM1"/>
    <property type="match status" value="1"/>
</dbReference>
<evidence type="ECO:0000313" key="11">
    <source>
        <dbReference type="EMBL" id="TRY65018.1"/>
    </source>
</evidence>
<feature type="compositionally biased region" description="Polar residues" evidence="10">
    <location>
        <begin position="1"/>
        <end position="10"/>
    </location>
</feature>
<evidence type="ECO:0000313" key="12">
    <source>
        <dbReference type="Proteomes" id="UP000318571"/>
    </source>
</evidence>
<comment type="subcellular location">
    <subcellularLocation>
        <location evidence="1">Cytoplasm</location>
        <location evidence="1">Cytoskeleton</location>
        <location evidence="1">Microtubule organizing center</location>
        <location evidence="1">Centrosome</location>
        <location evidence="1">Centriole</location>
    </subcellularLocation>
    <subcellularLocation>
        <location evidence="2">Nucleus</location>
    </subcellularLocation>
</comment>
<dbReference type="InterPro" id="IPR029136">
    <property type="entry name" value="MDM1"/>
</dbReference>
<organism evidence="11 12">
    <name type="scientific">Tigriopus californicus</name>
    <name type="common">Marine copepod</name>
    <dbReference type="NCBI Taxonomy" id="6832"/>
    <lineage>
        <taxon>Eukaryota</taxon>
        <taxon>Metazoa</taxon>
        <taxon>Ecdysozoa</taxon>
        <taxon>Arthropoda</taxon>
        <taxon>Crustacea</taxon>
        <taxon>Multicrustacea</taxon>
        <taxon>Hexanauplia</taxon>
        <taxon>Copepoda</taxon>
        <taxon>Harpacticoida</taxon>
        <taxon>Harpacticidae</taxon>
        <taxon>Tigriopus</taxon>
    </lineage>
</organism>
<dbReference type="Proteomes" id="UP000318571">
    <property type="component" value="Unassembled WGS sequence"/>
</dbReference>
<feature type="compositionally biased region" description="Low complexity" evidence="10">
    <location>
        <begin position="91"/>
        <end position="107"/>
    </location>
</feature>
<evidence type="ECO:0000256" key="4">
    <source>
        <dbReference type="ARBA" id="ARBA00013508"/>
    </source>
</evidence>
<evidence type="ECO:0000256" key="7">
    <source>
        <dbReference type="ARBA" id="ARBA00023212"/>
    </source>
</evidence>
<dbReference type="PANTHER" id="PTHR32078:SF1">
    <property type="entry name" value="NUCLEAR PROTEIN MDM1"/>
    <property type="match status" value="1"/>
</dbReference>
<gene>
    <name evidence="11" type="ORF">TCAL_15073</name>
</gene>
<dbReference type="GO" id="GO:0046600">
    <property type="term" value="P:negative regulation of centriole replication"/>
    <property type="evidence" value="ECO:0007669"/>
    <property type="project" value="InterPro"/>
</dbReference>
<dbReference type="GO" id="GO:0008017">
    <property type="term" value="F:microtubule binding"/>
    <property type="evidence" value="ECO:0007669"/>
    <property type="project" value="InterPro"/>
</dbReference>
<dbReference type="GO" id="GO:0005814">
    <property type="term" value="C:centriole"/>
    <property type="evidence" value="ECO:0007669"/>
    <property type="project" value="UniProtKB-SubCell"/>
</dbReference>
<evidence type="ECO:0000256" key="9">
    <source>
        <dbReference type="ARBA" id="ARBA00045771"/>
    </source>
</evidence>
<feature type="compositionally biased region" description="Polar residues" evidence="10">
    <location>
        <begin position="125"/>
        <end position="135"/>
    </location>
</feature>
<dbReference type="GO" id="GO:0005634">
    <property type="term" value="C:nucleus"/>
    <property type="evidence" value="ECO:0007669"/>
    <property type="project" value="UniProtKB-SubCell"/>
</dbReference>
<feature type="region of interest" description="Disordered" evidence="10">
    <location>
        <begin position="74"/>
        <end position="145"/>
    </location>
</feature>
<evidence type="ECO:0000256" key="10">
    <source>
        <dbReference type="SAM" id="MobiDB-lite"/>
    </source>
</evidence>
<dbReference type="Pfam" id="PF15501">
    <property type="entry name" value="MDM1"/>
    <property type="match status" value="1"/>
</dbReference>
<reference evidence="11 12" key="1">
    <citation type="journal article" date="2018" name="Nat. Ecol. Evol.">
        <title>Genomic signatures of mitonuclear coevolution across populations of Tigriopus californicus.</title>
        <authorList>
            <person name="Barreto F.S."/>
            <person name="Watson E.T."/>
            <person name="Lima T.G."/>
            <person name="Willett C.S."/>
            <person name="Edmands S."/>
            <person name="Li W."/>
            <person name="Burton R.S."/>
        </authorList>
    </citation>
    <scope>NUCLEOTIDE SEQUENCE [LARGE SCALE GENOMIC DNA]</scope>
    <source>
        <strain evidence="11 12">San Diego</strain>
    </source>
</reference>
<comment type="similarity">
    <text evidence="3">Belongs to the MDM1 family.</text>
</comment>
<evidence type="ECO:0000256" key="3">
    <source>
        <dbReference type="ARBA" id="ARBA00010494"/>
    </source>
</evidence>
<feature type="non-terminal residue" evidence="11">
    <location>
        <position position="145"/>
    </location>
</feature>
<sequence>TTDARQAPPTTKQPPGEGSHPWYSEVVELRKQANEFRCRGWGTDLVPPHLNELYHKQLDPKEIARRRESLSALSLAINAPRPTSDKVDHGPSSTAPSSARSSRMSRPGTAPPTAYISAKTRRSESVQPKNGSDASAATMPRTKRN</sequence>
<comment type="function">
    <text evidence="9">Microtubule-binding protein that negatively regulates centriole duplication. Binds to and stabilizes microtubules.</text>
</comment>
<protein>
    <recommendedName>
        <fullName evidence="4">Nuclear protein MDM1</fullName>
    </recommendedName>
</protein>
<keyword evidence="5" id="KW-0963">Cytoplasm</keyword>
<evidence type="ECO:0000256" key="2">
    <source>
        <dbReference type="ARBA" id="ARBA00004123"/>
    </source>
</evidence>
<dbReference type="EMBL" id="VCGU01000364">
    <property type="protein sequence ID" value="TRY65018.1"/>
    <property type="molecule type" value="Genomic_DNA"/>
</dbReference>
<evidence type="ECO:0000256" key="1">
    <source>
        <dbReference type="ARBA" id="ARBA00004114"/>
    </source>
</evidence>
<feature type="non-terminal residue" evidence="11">
    <location>
        <position position="1"/>
    </location>
</feature>
<evidence type="ECO:0000256" key="5">
    <source>
        <dbReference type="ARBA" id="ARBA00022490"/>
    </source>
</evidence>
<keyword evidence="6" id="KW-0493">Microtubule</keyword>
<name>A0A553NHZ2_TIGCA</name>
<dbReference type="GO" id="GO:0005874">
    <property type="term" value="C:microtubule"/>
    <property type="evidence" value="ECO:0007669"/>
    <property type="project" value="UniProtKB-KW"/>
</dbReference>
<keyword evidence="12" id="KW-1185">Reference proteome</keyword>
<proteinExistence type="inferred from homology"/>
<evidence type="ECO:0000256" key="8">
    <source>
        <dbReference type="ARBA" id="ARBA00023242"/>
    </source>
</evidence>
<dbReference type="AlphaFoldDB" id="A0A553NHZ2"/>
<comment type="caution">
    <text evidence="11">The sequence shown here is derived from an EMBL/GenBank/DDBJ whole genome shotgun (WGS) entry which is preliminary data.</text>
</comment>
<evidence type="ECO:0000256" key="6">
    <source>
        <dbReference type="ARBA" id="ARBA00022701"/>
    </source>
</evidence>
<accession>A0A553NHZ2</accession>
<feature type="region of interest" description="Disordered" evidence="10">
    <location>
        <begin position="1"/>
        <end position="21"/>
    </location>
</feature>
<keyword evidence="8" id="KW-0539">Nucleus</keyword>